<keyword evidence="4" id="KW-1185">Reference proteome</keyword>
<feature type="compositionally biased region" description="Polar residues" evidence="1">
    <location>
        <begin position="389"/>
        <end position="402"/>
    </location>
</feature>
<dbReference type="PANTHER" id="PTHR31286:SF167">
    <property type="entry name" value="OS09G0268800 PROTEIN"/>
    <property type="match status" value="1"/>
</dbReference>
<evidence type="ECO:0000259" key="2">
    <source>
        <dbReference type="Pfam" id="PF14392"/>
    </source>
</evidence>
<organism evidence="3 4">
    <name type="scientific">Quercus lobata</name>
    <name type="common">Valley oak</name>
    <dbReference type="NCBI Taxonomy" id="97700"/>
    <lineage>
        <taxon>Eukaryota</taxon>
        <taxon>Viridiplantae</taxon>
        <taxon>Streptophyta</taxon>
        <taxon>Embryophyta</taxon>
        <taxon>Tracheophyta</taxon>
        <taxon>Spermatophyta</taxon>
        <taxon>Magnoliopsida</taxon>
        <taxon>eudicotyledons</taxon>
        <taxon>Gunneridae</taxon>
        <taxon>Pentapetalae</taxon>
        <taxon>rosids</taxon>
        <taxon>fabids</taxon>
        <taxon>Fagales</taxon>
        <taxon>Fagaceae</taxon>
        <taxon>Quercus</taxon>
    </lineage>
</organism>
<sequence length="402" mass="44051">MADEMADSMNKLRLTSDEEEIIAISDDGRLEVLESCNLSLIGKFLTCKPFNKMVAKNTIRRAWGVDDVMQILEVAKQIGGRLGEVEEVEWKKKRDDVNFFMRVRVALPISKPLWRGGFIAGTDGERYWVDYKYKRLPIFCHYCGILGHDFKNCAAHYAAEKNGGVEEYQYGEFLRAIGGRSRGAASQSTGAKSSSTEDAGRDFMQPSELSGQGMRRTMAAQVAGPGNLNGTDKETSENLGNVATISVFEEAGHANVMDVDSGLERDISSVLPPVQHINDSHTGFEKDLVVSNLEGEQADYQVDGLVLEKANLVDTTGPSVSRPKTTWTRINRMDFGLGGLTKALTLPSLGKRDTCTNSSDQDEDLQTKKGRVEVRGSVEGRDAKISANCEGTSSHSLFSDGD</sequence>
<dbReference type="EnsemblPlants" id="QL06p025438:mrna">
    <property type="protein sequence ID" value="QL06p025438:mrna"/>
    <property type="gene ID" value="QL06p025438"/>
</dbReference>
<dbReference type="Pfam" id="PF14392">
    <property type="entry name" value="zf-CCHC_4"/>
    <property type="match status" value="1"/>
</dbReference>
<dbReference type="EMBL" id="LRBV02000006">
    <property type="status" value="NOT_ANNOTATED_CDS"/>
    <property type="molecule type" value="Genomic_DNA"/>
</dbReference>
<feature type="region of interest" description="Disordered" evidence="1">
    <location>
        <begin position="351"/>
        <end position="402"/>
    </location>
</feature>
<evidence type="ECO:0000256" key="1">
    <source>
        <dbReference type="SAM" id="MobiDB-lite"/>
    </source>
</evidence>
<feature type="region of interest" description="Disordered" evidence="1">
    <location>
        <begin position="181"/>
        <end position="215"/>
    </location>
</feature>
<evidence type="ECO:0000313" key="3">
    <source>
        <dbReference type="EnsemblPlants" id="QL06p025438:mrna"/>
    </source>
</evidence>
<feature type="domain" description="Zinc knuckle CX2CX4HX4C" evidence="2">
    <location>
        <begin position="109"/>
        <end position="154"/>
    </location>
</feature>
<reference evidence="3 4" key="1">
    <citation type="journal article" date="2016" name="G3 (Bethesda)">
        <title>First Draft Assembly and Annotation of the Genome of a California Endemic Oak Quercus lobata Nee (Fagaceae).</title>
        <authorList>
            <person name="Sork V.L."/>
            <person name="Fitz-Gibbon S.T."/>
            <person name="Puiu D."/>
            <person name="Crepeau M."/>
            <person name="Gugger P.F."/>
            <person name="Sherman R."/>
            <person name="Stevens K."/>
            <person name="Langley C.H."/>
            <person name="Pellegrini M."/>
            <person name="Salzberg S.L."/>
        </authorList>
    </citation>
    <scope>NUCLEOTIDE SEQUENCE [LARGE SCALE GENOMIC DNA]</scope>
    <source>
        <strain evidence="3 4">cv. SW786</strain>
    </source>
</reference>
<feature type="compositionally biased region" description="Basic and acidic residues" evidence="1">
    <location>
        <begin position="365"/>
        <end position="384"/>
    </location>
</feature>
<dbReference type="AlphaFoldDB" id="A0A7N2LZJ9"/>
<dbReference type="Gramene" id="QL06p025438:mrna">
    <property type="protein sequence ID" value="QL06p025438:mrna"/>
    <property type="gene ID" value="QL06p025438"/>
</dbReference>
<dbReference type="InterPro" id="IPR025836">
    <property type="entry name" value="Zn_knuckle_CX2CX4HX4C"/>
</dbReference>
<proteinExistence type="predicted"/>
<accession>A0A7N2LZJ9</accession>
<feature type="compositionally biased region" description="Polar residues" evidence="1">
    <location>
        <begin position="184"/>
        <end position="197"/>
    </location>
</feature>
<protein>
    <recommendedName>
        <fullName evidence="2">Zinc knuckle CX2CX4HX4C domain-containing protein</fullName>
    </recommendedName>
</protein>
<name>A0A7N2LZJ9_QUELO</name>
<dbReference type="InterPro" id="IPR040256">
    <property type="entry name" value="At4g02000-like"/>
</dbReference>
<dbReference type="Proteomes" id="UP000594261">
    <property type="component" value="Chromosome 6"/>
</dbReference>
<evidence type="ECO:0000313" key="4">
    <source>
        <dbReference type="Proteomes" id="UP000594261"/>
    </source>
</evidence>
<dbReference type="InParanoid" id="A0A7N2LZJ9"/>
<dbReference type="PANTHER" id="PTHR31286">
    <property type="entry name" value="GLYCINE-RICH CELL WALL STRUCTURAL PROTEIN 1.8-LIKE"/>
    <property type="match status" value="1"/>
</dbReference>
<reference evidence="3" key="2">
    <citation type="submission" date="2021-01" db="UniProtKB">
        <authorList>
            <consortium name="EnsemblPlants"/>
        </authorList>
    </citation>
    <scope>IDENTIFICATION</scope>
</reference>